<evidence type="ECO:0000313" key="8">
    <source>
        <dbReference type="EMBL" id="ETX06800.1"/>
    </source>
</evidence>
<dbReference type="GO" id="GO:0004368">
    <property type="term" value="F:glycerol-3-phosphate dehydrogenase (quinone) activity"/>
    <property type="evidence" value="ECO:0007669"/>
    <property type="project" value="InterPro"/>
</dbReference>
<dbReference type="InterPro" id="IPR006076">
    <property type="entry name" value="FAD-dep_OxRdtase"/>
</dbReference>
<evidence type="ECO:0000256" key="5">
    <source>
        <dbReference type="ARBA" id="ARBA00023002"/>
    </source>
</evidence>
<keyword evidence="3" id="KW-0285">Flavoprotein</keyword>
<dbReference type="SUPFAM" id="SSF54373">
    <property type="entry name" value="FAD-linked reductases, C-terminal domain"/>
    <property type="match status" value="1"/>
</dbReference>
<dbReference type="InterPro" id="IPR000447">
    <property type="entry name" value="G3P_DH_FAD-dep"/>
</dbReference>
<dbReference type="Pfam" id="PF16901">
    <property type="entry name" value="DAO_C"/>
    <property type="match status" value="1"/>
</dbReference>
<comment type="similarity">
    <text evidence="2">Belongs to the FAD-dependent glycerol-3-phosphate dehydrogenase family.</text>
</comment>
<dbReference type="AlphaFoldDB" id="W4M9G4"/>
<keyword evidence="4" id="KW-0274">FAD</keyword>
<dbReference type="InterPro" id="IPR036188">
    <property type="entry name" value="FAD/NAD-bd_sf"/>
</dbReference>
<dbReference type="PRINTS" id="PR01001">
    <property type="entry name" value="FADG3PDH"/>
</dbReference>
<dbReference type="PANTHER" id="PTHR11985:SF15">
    <property type="entry name" value="GLYCEROL-3-PHOSPHATE DEHYDROGENASE, MITOCHONDRIAL"/>
    <property type="match status" value="1"/>
</dbReference>
<accession>W4M9G4</accession>
<evidence type="ECO:0000259" key="6">
    <source>
        <dbReference type="Pfam" id="PF01266"/>
    </source>
</evidence>
<feature type="domain" description="FAD dependent oxidoreductase" evidence="6">
    <location>
        <begin position="17"/>
        <end position="336"/>
    </location>
</feature>
<dbReference type="Pfam" id="PF01266">
    <property type="entry name" value="DAO"/>
    <property type="match status" value="1"/>
</dbReference>
<dbReference type="PATRIC" id="fig|1429439.4.peg.2546"/>
<keyword evidence="5" id="KW-0560">Oxidoreductase</keyword>
<sequence length="564" mass="62944">MEVRQRHLQALTEATYDVLIIGGGINGAVSAAALSGNGLKTALIEQRDFAGFTSQQSSNLAWGGIKYLETFELALVRQLCKSRNELMQHYPSSVREIRFLTTVQKGFRHHPVMLWCGAWLYWLMGNGFTRVPRLLSARRIKRDEPVIRTDGRLGGMEYSDAYLYDNDARFVFNFVRSALDHGCIATNYVASLGSHRSDHLWHTQAQDVMTGCELTIRSRVLINATGPFVDAMNGLSGESTEHRHVFSKGIHLIVDRVTPNPRVLAFFADDGRLFFVIPMGSKTCIGTTDTRVDSPLAEVTQADRDFVLTQINRRLQLEQPLGADDIIAERCGVRPLAVRGQTGGQQDFLNLSRKHAIDVNADRAHLSIFGGKLTDCLNVGEEICAIIEAFGLPLSRPRQKWYGEPDASVRADFMQRAQAIKLDDLTPVDSEGALSLRLWRRYGKQAFELLKAIEKDATQAEPILAGTAFIRGEIELMAEREMIVTLEDFLRRRSDLALVTRHGELRRMAGLMDVCTILFGADQAVQQFNDYFDTETGSGAAAIHRVSRALASSLPESHRHEPQA</sequence>
<evidence type="ECO:0000256" key="1">
    <source>
        <dbReference type="ARBA" id="ARBA00001974"/>
    </source>
</evidence>
<dbReference type="SUPFAM" id="SSF51905">
    <property type="entry name" value="FAD/NAD(P)-binding domain"/>
    <property type="match status" value="1"/>
</dbReference>
<evidence type="ECO:0000256" key="4">
    <source>
        <dbReference type="ARBA" id="ARBA00022827"/>
    </source>
</evidence>
<dbReference type="Proteomes" id="UP000019140">
    <property type="component" value="Unassembled WGS sequence"/>
</dbReference>
<protein>
    <submittedName>
        <fullName evidence="8">FAD-dependent oxidoreductase</fullName>
    </submittedName>
</protein>
<proteinExistence type="inferred from homology"/>
<gene>
    <name evidence="8" type="ORF">ETSY2_14960</name>
</gene>
<comment type="caution">
    <text evidence="8">The sequence shown here is derived from an EMBL/GenBank/DDBJ whole genome shotgun (WGS) entry which is preliminary data.</text>
</comment>
<dbReference type="InterPro" id="IPR031656">
    <property type="entry name" value="DAO_C"/>
</dbReference>
<dbReference type="PANTHER" id="PTHR11985">
    <property type="entry name" value="GLYCEROL-3-PHOSPHATE DEHYDROGENASE"/>
    <property type="match status" value="1"/>
</dbReference>
<dbReference type="GO" id="GO:0046168">
    <property type="term" value="P:glycerol-3-phosphate catabolic process"/>
    <property type="evidence" value="ECO:0007669"/>
    <property type="project" value="TreeGrafter"/>
</dbReference>
<dbReference type="EMBL" id="AZHX01000599">
    <property type="protein sequence ID" value="ETX06800.1"/>
    <property type="molecule type" value="Genomic_DNA"/>
</dbReference>
<reference evidence="8 9" key="1">
    <citation type="journal article" date="2014" name="Nature">
        <title>An environmental bacterial taxon with a large and distinct metabolic repertoire.</title>
        <authorList>
            <person name="Wilson M.C."/>
            <person name="Mori T."/>
            <person name="Ruckert C."/>
            <person name="Uria A.R."/>
            <person name="Helf M.J."/>
            <person name="Takada K."/>
            <person name="Gernert C."/>
            <person name="Steffens U.A."/>
            <person name="Heycke N."/>
            <person name="Schmitt S."/>
            <person name="Rinke C."/>
            <person name="Helfrich E.J."/>
            <person name="Brachmann A.O."/>
            <person name="Gurgui C."/>
            <person name="Wakimoto T."/>
            <person name="Kracht M."/>
            <person name="Crusemann M."/>
            <person name="Hentschel U."/>
            <person name="Abe I."/>
            <person name="Matsunaga S."/>
            <person name="Kalinowski J."/>
            <person name="Takeyama H."/>
            <person name="Piel J."/>
        </authorList>
    </citation>
    <scope>NUCLEOTIDE SEQUENCE [LARGE SCALE GENOMIC DNA]</scope>
    <source>
        <strain evidence="9">TSY2</strain>
    </source>
</reference>
<evidence type="ECO:0000259" key="7">
    <source>
        <dbReference type="Pfam" id="PF16901"/>
    </source>
</evidence>
<dbReference type="Gene3D" id="1.10.8.870">
    <property type="entry name" value="Alpha-glycerophosphate oxidase, cap domain"/>
    <property type="match status" value="1"/>
</dbReference>
<evidence type="ECO:0000313" key="9">
    <source>
        <dbReference type="Proteomes" id="UP000019140"/>
    </source>
</evidence>
<feature type="domain" description="Alpha-glycerophosphate oxidase C-terminal" evidence="7">
    <location>
        <begin position="435"/>
        <end position="522"/>
    </location>
</feature>
<dbReference type="InterPro" id="IPR038299">
    <property type="entry name" value="DAO_C_sf"/>
</dbReference>
<keyword evidence="9" id="KW-1185">Reference proteome</keyword>
<evidence type="ECO:0000256" key="2">
    <source>
        <dbReference type="ARBA" id="ARBA00007330"/>
    </source>
</evidence>
<organism evidence="8 9">
    <name type="scientific">Candidatus Entotheonella gemina</name>
    <dbReference type="NCBI Taxonomy" id="1429439"/>
    <lineage>
        <taxon>Bacteria</taxon>
        <taxon>Pseudomonadati</taxon>
        <taxon>Nitrospinota/Tectimicrobiota group</taxon>
        <taxon>Candidatus Tectimicrobiota</taxon>
        <taxon>Candidatus Entotheonellia</taxon>
        <taxon>Candidatus Entotheonellales</taxon>
        <taxon>Candidatus Entotheonellaceae</taxon>
        <taxon>Candidatus Entotheonella</taxon>
    </lineage>
</organism>
<name>W4M9G4_9BACT</name>
<dbReference type="Gene3D" id="3.50.50.60">
    <property type="entry name" value="FAD/NAD(P)-binding domain"/>
    <property type="match status" value="1"/>
</dbReference>
<comment type="cofactor">
    <cofactor evidence="1">
        <name>FAD</name>
        <dbReference type="ChEBI" id="CHEBI:57692"/>
    </cofactor>
</comment>
<evidence type="ECO:0000256" key="3">
    <source>
        <dbReference type="ARBA" id="ARBA00022630"/>
    </source>
</evidence>
<dbReference type="Gene3D" id="3.30.9.10">
    <property type="entry name" value="D-Amino Acid Oxidase, subunit A, domain 2"/>
    <property type="match status" value="1"/>
</dbReference>
<dbReference type="HOGENOM" id="CLU_015740_5_1_7"/>